<organism evidence="1 2">
    <name type="scientific">Obba rivulosa</name>
    <dbReference type="NCBI Taxonomy" id="1052685"/>
    <lineage>
        <taxon>Eukaryota</taxon>
        <taxon>Fungi</taxon>
        <taxon>Dikarya</taxon>
        <taxon>Basidiomycota</taxon>
        <taxon>Agaricomycotina</taxon>
        <taxon>Agaricomycetes</taxon>
        <taxon>Polyporales</taxon>
        <taxon>Gelatoporiaceae</taxon>
        <taxon>Obba</taxon>
    </lineage>
</organism>
<reference evidence="1 2" key="1">
    <citation type="submission" date="2016-07" db="EMBL/GenBank/DDBJ databases">
        <title>Draft genome of the white-rot fungus Obba rivulosa 3A-2.</title>
        <authorList>
            <consortium name="DOE Joint Genome Institute"/>
            <person name="Miettinen O."/>
            <person name="Riley R."/>
            <person name="Acob R."/>
            <person name="Barry K."/>
            <person name="Cullen D."/>
            <person name="De Vries R."/>
            <person name="Hainaut M."/>
            <person name="Hatakka A."/>
            <person name="Henrissat B."/>
            <person name="Hilden K."/>
            <person name="Kuo R."/>
            <person name="Labutti K."/>
            <person name="Lipzen A."/>
            <person name="Makela M.R."/>
            <person name="Sandor L."/>
            <person name="Spatafora J.W."/>
            <person name="Grigoriev I.V."/>
            <person name="Hibbett D.S."/>
        </authorList>
    </citation>
    <scope>NUCLEOTIDE SEQUENCE [LARGE SCALE GENOMIC DNA]</scope>
    <source>
        <strain evidence="1 2">3A-2</strain>
    </source>
</reference>
<name>A0A8E2DK73_9APHY</name>
<proteinExistence type="predicted"/>
<keyword evidence="2" id="KW-1185">Reference proteome</keyword>
<gene>
    <name evidence="1" type="ORF">OBBRIDRAFT_729319</name>
</gene>
<dbReference type="Proteomes" id="UP000250043">
    <property type="component" value="Unassembled WGS sequence"/>
</dbReference>
<sequence length="239" mass="26855">GKGHHSKVQRGALTLPAPLCGNSRTGQVTVAVKKAKARGRARRLLRNEADLYARFPQHLQQEYCGYQIVPPILHPVPIGPVVPKFYGYYVPVDDHGNALDELYESYCEGRDGPVRGPSPLLLVEECGEPVDPSKLSPTERSEWFSLVRRMHDAGFIQNSFFTRNLLVQAGPLTRPPVERSSSTPSFRIIDFGRGEFRDDAKLRKLSASELERAVQEFIQRMMSEVLAAHEVLLLDVDDY</sequence>
<protein>
    <recommendedName>
        <fullName evidence="3">Protein kinase domain-containing protein</fullName>
    </recommendedName>
</protein>
<evidence type="ECO:0008006" key="3">
    <source>
        <dbReference type="Google" id="ProtNLM"/>
    </source>
</evidence>
<evidence type="ECO:0000313" key="1">
    <source>
        <dbReference type="EMBL" id="OCH91165.1"/>
    </source>
</evidence>
<dbReference type="OrthoDB" id="5327923at2759"/>
<feature type="non-terminal residue" evidence="1">
    <location>
        <position position="239"/>
    </location>
</feature>
<accession>A0A8E2DK73</accession>
<dbReference type="AlphaFoldDB" id="A0A8E2DK73"/>
<dbReference type="EMBL" id="KV722390">
    <property type="protein sequence ID" value="OCH91165.1"/>
    <property type="molecule type" value="Genomic_DNA"/>
</dbReference>
<evidence type="ECO:0000313" key="2">
    <source>
        <dbReference type="Proteomes" id="UP000250043"/>
    </source>
</evidence>